<evidence type="ECO:0000256" key="6">
    <source>
        <dbReference type="SAM" id="SignalP"/>
    </source>
</evidence>
<dbReference type="SUPFAM" id="SSF49265">
    <property type="entry name" value="Fibronectin type III"/>
    <property type="match status" value="1"/>
</dbReference>
<dbReference type="GO" id="GO:0004252">
    <property type="term" value="F:serine-type endopeptidase activity"/>
    <property type="evidence" value="ECO:0007669"/>
    <property type="project" value="UniProtKB-UniRule"/>
</dbReference>
<dbReference type="SUPFAM" id="SSF49313">
    <property type="entry name" value="Cadherin-like"/>
    <property type="match status" value="1"/>
</dbReference>
<dbReference type="Pfam" id="PF05345">
    <property type="entry name" value="He_PIG"/>
    <property type="match status" value="1"/>
</dbReference>
<feature type="signal peptide" evidence="6">
    <location>
        <begin position="1"/>
        <end position="32"/>
    </location>
</feature>
<dbReference type="InterPro" id="IPR013783">
    <property type="entry name" value="Ig-like_fold"/>
</dbReference>
<protein>
    <submittedName>
        <fullName evidence="9">VCBS repeat-containing protein</fullName>
    </submittedName>
</protein>
<evidence type="ECO:0000259" key="7">
    <source>
        <dbReference type="PROSITE" id="PS50853"/>
    </source>
</evidence>
<reference evidence="9 10" key="1">
    <citation type="submission" date="2020-08" db="EMBL/GenBank/DDBJ databases">
        <title>Genomic Encyclopedia of Type Strains, Phase IV (KMG-IV): sequencing the most valuable type-strain genomes for metagenomic binning, comparative biology and taxonomic classification.</title>
        <authorList>
            <person name="Goeker M."/>
        </authorList>
    </citation>
    <scope>NUCLEOTIDE SEQUENCE [LARGE SCALE GENOMIC DNA]</scope>
    <source>
        <strain evidence="9 10">DSM 24163</strain>
    </source>
</reference>
<dbReference type="InterPro" id="IPR008979">
    <property type="entry name" value="Galactose-bd-like_sf"/>
</dbReference>
<dbReference type="PROSITE" id="PS51892">
    <property type="entry name" value="SUBTILASE"/>
    <property type="match status" value="1"/>
</dbReference>
<feature type="active site" description="Charge relay system" evidence="5">
    <location>
        <position position="609"/>
    </location>
</feature>
<dbReference type="Gene3D" id="2.60.120.260">
    <property type="entry name" value="Galactose-binding domain-like"/>
    <property type="match status" value="1"/>
</dbReference>
<keyword evidence="6" id="KW-0732">Signal</keyword>
<dbReference type="Pfam" id="PF00082">
    <property type="entry name" value="Peptidase_S8"/>
    <property type="match status" value="1"/>
</dbReference>
<keyword evidence="10" id="KW-1185">Reference proteome</keyword>
<dbReference type="PANTHER" id="PTHR43399">
    <property type="entry name" value="SUBTILISIN-RELATED"/>
    <property type="match status" value="1"/>
</dbReference>
<dbReference type="InterPro" id="IPR010221">
    <property type="entry name" value="VCBS_dom"/>
</dbReference>
<dbReference type="RefSeq" id="WP_183961726.1">
    <property type="nucleotide sequence ID" value="NZ_JACHHP010000005.1"/>
</dbReference>
<keyword evidence="2 5" id="KW-0645">Protease</keyword>
<feature type="chain" id="PRO_5030986987" evidence="6">
    <location>
        <begin position="33"/>
        <end position="1461"/>
    </location>
</feature>
<proteinExistence type="inferred from homology"/>
<dbReference type="InterPro" id="IPR036852">
    <property type="entry name" value="Peptidase_S8/S53_dom_sf"/>
</dbReference>
<dbReference type="Pfam" id="PF17963">
    <property type="entry name" value="Big_9"/>
    <property type="match status" value="2"/>
</dbReference>
<feature type="domain" description="P/Homo B" evidence="8">
    <location>
        <begin position="1003"/>
        <end position="1170"/>
    </location>
</feature>
<dbReference type="Gene3D" id="2.60.40.10">
    <property type="entry name" value="Immunoglobulins"/>
    <property type="match status" value="2"/>
</dbReference>
<dbReference type="PANTHER" id="PTHR43399:SF4">
    <property type="entry name" value="CELL WALL-ASSOCIATED PROTEASE"/>
    <property type="match status" value="1"/>
</dbReference>
<dbReference type="InterPro" id="IPR023828">
    <property type="entry name" value="Peptidase_S8_Ser-AS"/>
</dbReference>
<dbReference type="PROSITE" id="PS51829">
    <property type="entry name" value="P_HOMO_B"/>
    <property type="match status" value="1"/>
</dbReference>
<dbReference type="GO" id="GO:0016020">
    <property type="term" value="C:membrane"/>
    <property type="evidence" value="ECO:0007669"/>
    <property type="project" value="InterPro"/>
</dbReference>
<feature type="active site" description="Charge relay system" evidence="5">
    <location>
        <position position="259"/>
    </location>
</feature>
<organism evidence="9 10">
    <name type="scientific">Chiayiivirga flava</name>
    <dbReference type="NCBI Taxonomy" id="659595"/>
    <lineage>
        <taxon>Bacteria</taxon>
        <taxon>Pseudomonadati</taxon>
        <taxon>Pseudomonadota</taxon>
        <taxon>Gammaproteobacteria</taxon>
        <taxon>Lysobacterales</taxon>
        <taxon>Lysobacteraceae</taxon>
        <taxon>Chiayiivirga</taxon>
    </lineage>
</organism>
<dbReference type="NCBIfam" id="NF012211">
    <property type="entry name" value="tand_rpt_95"/>
    <property type="match status" value="2"/>
</dbReference>
<evidence type="ECO:0000256" key="1">
    <source>
        <dbReference type="ARBA" id="ARBA00011073"/>
    </source>
</evidence>
<dbReference type="InterPro" id="IPR000209">
    <property type="entry name" value="Peptidase_S8/S53_dom"/>
</dbReference>
<name>A0A7W8G0H4_9GAMM</name>
<comment type="caution">
    <text evidence="9">The sequence shown here is derived from an EMBL/GenBank/DDBJ whole genome shotgun (WGS) entry which is preliminary data.</text>
</comment>
<evidence type="ECO:0000256" key="5">
    <source>
        <dbReference type="PROSITE-ProRule" id="PRU01240"/>
    </source>
</evidence>
<dbReference type="InterPro" id="IPR015919">
    <property type="entry name" value="Cadherin-like_sf"/>
</dbReference>
<sequence length="1461" mass="148193">MSGFSLRGTRRLSPSRLCIATSLVLYGAAALAGPATLSATADADHVLLPAGVYAGNEPGLHLVQDYGTLQLWQVDAAHRIEIAATARHASALQGKAVLFEAGAFDPAQPQDVPSAFGVPKGDGPQIHILQLNGPTTDALMNTIAASGTRVVASLSGNAYAVLADNATASRLVASLRDEPLLRAVTALPAFYKLSGGLPERARAGLSPGNEIDITVQIAKHAASGASKQAIQALDRSGNTPVWDDRLTKESLQLRVIESDLSVIANLPDVFAVETRVPRRLYDEVQAQIVAGNFNGDRSGPSGIGYRGWLQGLGFSTDPADYPIIDVVDDGLGNGSAVNGGGDITFTRNGDGVTTRLASVFNCTTGASPADGGGGHGHLNTNVVGGYDPRGDSGGIQTPFEDPQGYLRGQGINPYTRLAHTKIFTNAGNYVVTNCGGTDAGVIKSSQDRGAPITSNSWGAPVGGNYDDSSEAYDIGTRDGDLTEAGNQPMIHIFAAGNQGSGASTVGSPGSGKNMITVGASENARPGPDETGAWNDGCGIGASGANDARDIIGFSSRGPVEGGRAKPELIAPGTHIQGTASNGPNYDGSGVCDEFRPTNQTVFAASSGTSHSTPAVAGIASLVYRWLQTEYGVAAPSSAMMKAWLMAFPTYLTGVSANDNLPSNNQGYGMPNMSAAFDDSTLNVVVDQTEVFGATGDTYVLAGGVADPAKPVRIALAWSDAPGAISDTTPQVNNLDLSVTVNGVAYTGNRFTGQFSTPGGGAPDTANNYEAVFLPAGTTGAIVVTVTGTGIVGDGIPNNADSTDQDFSLVCSNCAQTPDFFVNATPAAIQTCGADSAVWDVEVGAYNGYVGNVTLSSGGVPAGASAALAPPSGAAPFDSLFTVTTTGGLASGNYPLSIVGNDGTNTHDDTVMLQHSSALAAAPALLTPANGASNVTISPTFTWNAVPGAIDYTLVVDDDPGFGSPDYSATVSGTSHVPGTALSGATTYFWRVTANNNCGAGVASAPRSFTTVPLFCATPNLAIPDNTPAGVTSTITVSAAAGGTILDLDLGLDVAHTWAGDLVVTLRHVATGTVITPMDRPGVPASTNGCNGDNVDIVIDDEGLDGSVESSCVNAAPAYTVGGHYTPNAPLSAFDGEDLTGVWELNISDRVGIDTGTLAEWCLVPTLDATGIEAVADSYAGTEDTTLDIAAPGVLANDTSENPDPLSAVLEASPEHGALVLDADGGFNYEPEADFCGIDTFTYHATDGTESSDATVVTLDIACVNDAPVAVDDAYTADEDQVLNVAAAEGLLANDTDTDGDSLTASLATPPTLGTVAVSGTGAILYSPDDGACGEDTFTYSASDGTEASTATVTITIVCSNLPPVAGVIDDATYVYGTDVSLVAGIGFSDPDGDTLVFSATGLPASLTIDPATGTISGTPSEAEIGDYTVTVTAEDPDGETVSASFTLRVVGLDIFGDGFED</sequence>
<feature type="domain" description="Fibronectin type-III" evidence="7">
    <location>
        <begin position="921"/>
        <end position="1013"/>
    </location>
</feature>
<evidence type="ECO:0000256" key="4">
    <source>
        <dbReference type="ARBA" id="ARBA00022825"/>
    </source>
</evidence>
<evidence type="ECO:0000256" key="2">
    <source>
        <dbReference type="ARBA" id="ARBA00022670"/>
    </source>
</evidence>
<dbReference type="PROSITE" id="PS50853">
    <property type="entry name" value="FN3"/>
    <property type="match status" value="1"/>
</dbReference>
<dbReference type="InterPro" id="IPR036116">
    <property type="entry name" value="FN3_sf"/>
</dbReference>
<comment type="similarity">
    <text evidence="1 5">Belongs to the peptidase S8 family.</text>
</comment>
<dbReference type="Gene3D" id="2.60.120.380">
    <property type="match status" value="1"/>
</dbReference>
<evidence type="ECO:0000313" key="9">
    <source>
        <dbReference type="EMBL" id="MBB5209181.1"/>
    </source>
</evidence>
<keyword evidence="4 5" id="KW-0720">Serine protease</keyword>
<dbReference type="SMART" id="SM00736">
    <property type="entry name" value="CADG"/>
    <property type="match status" value="1"/>
</dbReference>
<evidence type="ECO:0000313" key="10">
    <source>
        <dbReference type="Proteomes" id="UP000521199"/>
    </source>
</evidence>
<evidence type="ECO:0000256" key="3">
    <source>
        <dbReference type="ARBA" id="ARBA00022801"/>
    </source>
</evidence>
<dbReference type="InterPro" id="IPR006644">
    <property type="entry name" value="Cadg"/>
</dbReference>
<feature type="active site" description="Charge relay system" evidence="5">
    <location>
        <position position="375"/>
    </location>
</feature>
<dbReference type="InterPro" id="IPR051048">
    <property type="entry name" value="Peptidase_S8/S53_subtilisin"/>
</dbReference>
<accession>A0A7W8G0H4</accession>
<dbReference type="Gene3D" id="2.60.40.3440">
    <property type="match status" value="2"/>
</dbReference>
<keyword evidence="3 5" id="KW-0378">Hydrolase</keyword>
<evidence type="ECO:0000259" key="8">
    <source>
        <dbReference type="PROSITE" id="PS51829"/>
    </source>
</evidence>
<gene>
    <name evidence="9" type="ORF">HNQ52_002744</name>
</gene>
<dbReference type="GO" id="GO:0005509">
    <property type="term" value="F:calcium ion binding"/>
    <property type="evidence" value="ECO:0007669"/>
    <property type="project" value="InterPro"/>
</dbReference>
<dbReference type="Proteomes" id="UP000521199">
    <property type="component" value="Unassembled WGS sequence"/>
</dbReference>
<dbReference type="GO" id="GO:0006508">
    <property type="term" value="P:proteolysis"/>
    <property type="evidence" value="ECO:0007669"/>
    <property type="project" value="UniProtKB-KW"/>
</dbReference>
<dbReference type="SUPFAM" id="SSF52743">
    <property type="entry name" value="Subtilisin-like"/>
    <property type="match status" value="1"/>
</dbReference>
<dbReference type="InterPro" id="IPR003961">
    <property type="entry name" value="FN3_dom"/>
</dbReference>
<dbReference type="EMBL" id="JACHHP010000005">
    <property type="protein sequence ID" value="MBB5209181.1"/>
    <property type="molecule type" value="Genomic_DNA"/>
</dbReference>
<dbReference type="Gene3D" id="3.40.50.200">
    <property type="entry name" value="Peptidase S8/S53 domain"/>
    <property type="match status" value="1"/>
</dbReference>
<dbReference type="PROSITE" id="PS00138">
    <property type="entry name" value="SUBTILASE_SER"/>
    <property type="match status" value="1"/>
</dbReference>
<dbReference type="SUPFAM" id="SSF49785">
    <property type="entry name" value="Galactose-binding domain-like"/>
    <property type="match status" value="2"/>
</dbReference>
<dbReference type="NCBIfam" id="TIGR01965">
    <property type="entry name" value="VCBS_repeat"/>
    <property type="match status" value="1"/>
</dbReference>
<dbReference type="InterPro" id="IPR002884">
    <property type="entry name" value="P_dom"/>
</dbReference>